<dbReference type="HOGENOM" id="CLU_939575_0_0_9"/>
<protein>
    <submittedName>
        <fullName evidence="2">Uncharacterized protein</fullName>
    </submittedName>
</protein>
<dbReference type="EMBL" id="ADLO01000054">
    <property type="protein sequence ID" value="KGF55890.1"/>
    <property type="molecule type" value="Genomic_DNA"/>
</dbReference>
<evidence type="ECO:0000313" key="2">
    <source>
        <dbReference type="EMBL" id="KGF55890.1"/>
    </source>
</evidence>
<dbReference type="Proteomes" id="UP000029585">
    <property type="component" value="Unassembled WGS sequence"/>
</dbReference>
<feature type="region of interest" description="Disordered" evidence="1">
    <location>
        <begin position="1"/>
        <end position="36"/>
    </location>
</feature>
<gene>
    <name evidence="2" type="ORF">HMPREF9460_01724</name>
</gene>
<dbReference type="AlphaFoldDB" id="A0A096BA09"/>
<evidence type="ECO:0000313" key="3">
    <source>
        <dbReference type="Proteomes" id="UP000029585"/>
    </source>
</evidence>
<comment type="caution">
    <text evidence="2">The sequence shown here is derived from an EMBL/GenBank/DDBJ whole genome shotgun (WGS) entry which is preliminary data.</text>
</comment>
<name>A0A096BA09_FLAPL</name>
<accession>A0A096BA09</accession>
<dbReference type="AntiFam" id="ANF00272">
    <property type="entry name" value="Translation of CRISPR region"/>
</dbReference>
<proteinExistence type="predicted"/>
<reference evidence="2 3" key="1">
    <citation type="submission" date="2011-08" db="EMBL/GenBank/DDBJ databases">
        <title>The Genome Sequence of Clostridium orbiscindens 1_3_50AFAA.</title>
        <authorList>
            <consortium name="The Broad Institute Genome Sequencing Platform"/>
            <person name="Earl A."/>
            <person name="Ward D."/>
            <person name="Feldgarden M."/>
            <person name="Gevers D."/>
            <person name="Daigneault M."/>
            <person name="Strauss J."/>
            <person name="Allen-Vercoe E."/>
            <person name="Young S.K."/>
            <person name="Zeng Q."/>
            <person name="Gargeya S."/>
            <person name="Fitzgerald M."/>
            <person name="Haas B."/>
            <person name="Abouelleil A."/>
            <person name="Alvarado L."/>
            <person name="Arachchi H.M."/>
            <person name="Berlin A."/>
            <person name="Brown A."/>
            <person name="Chapman S.B."/>
            <person name="Chen Z."/>
            <person name="Dunbar C."/>
            <person name="Freedman E."/>
            <person name="Gearin G."/>
            <person name="Gellesch M."/>
            <person name="Goldberg J."/>
            <person name="Griggs A."/>
            <person name="Gujja S."/>
            <person name="Heiman D."/>
            <person name="Howarth C."/>
            <person name="Larson L."/>
            <person name="Lui A."/>
            <person name="MacDonald P.J.P."/>
            <person name="Montmayeur A."/>
            <person name="Murphy C."/>
            <person name="Neiman D."/>
            <person name="Pearson M."/>
            <person name="Priest M."/>
            <person name="Roberts A."/>
            <person name="Saif S."/>
            <person name="Shea T."/>
            <person name="Shenoy N."/>
            <person name="Sisk P."/>
            <person name="Stolte C."/>
            <person name="Sykes S."/>
            <person name="Wortman J."/>
            <person name="Nusbaum C."/>
            <person name="Birren B."/>
        </authorList>
    </citation>
    <scope>NUCLEOTIDE SEQUENCE [LARGE SCALE GENOMIC DNA]</scope>
    <source>
        <strain evidence="2 3">1_3_50AFAA</strain>
    </source>
</reference>
<keyword evidence="3" id="KW-1185">Reference proteome</keyword>
<sequence length="273" mass="30457">MSYFSLFQSPHPARGATRGEEAAADITDNFNPRTPRGVRRITGLQSLVTQVQFQSTHPARGATPHRPGDAAQPLISIHAPREGCDEPQEDDYCSHGISIHAPREGCDEGQAGPVHHDLYFNPRTPRGVRLLEMRCKERLKNFNPRTPRGVRHSLVWPFMRYRAFQSTHPARGATQTGLRHTLCQLFQSTHPARGATISAINSGCSKSFQSTHPARGATSQRLPYPYRRSISIHAPREGCDSPSRTHWSAGSDFNPRTPRGVRLFLCILILETI</sequence>
<evidence type="ECO:0000256" key="1">
    <source>
        <dbReference type="SAM" id="MobiDB-lite"/>
    </source>
</evidence>
<organism evidence="2 3">
    <name type="scientific">Flavonifractor plautii 1_3_50AFAA</name>
    <dbReference type="NCBI Taxonomy" id="742738"/>
    <lineage>
        <taxon>Bacteria</taxon>
        <taxon>Bacillati</taxon>
        <taxon>Bacillota</taxon>
        <taxon>Clostridia</taxon>
        <taxon>Eubacteriales</taxon>
        <taxon>Oscillospiraceae</taxon>
        <taxon>Flavonifractor</taxon>
    </lineage>
</organism>